<feature type="compositionally biased region" description="Basic residues" evidence="1">
    <location>
        <begin position="592"/>
        <end position="610"/>
    </location>
</feature>
<dbReference type="GeneID" id="106465492"/>
<proteinExistence type="predicted"/>
<evidence type="ECO:0000256" key="2">
    <source>
        <dbReference type="SAM" id="SignalP"/>
    </source>
</evidence>
<feature type="compositionally biased region" description="Basic and acidic residues" evidence="1">
    <location>
        <begin position="404"/>
        <end position="422"/>
    </location>
</feature>
<feature type="region of interest" description="Disordered" evidence="1">
    <location>
        <begin position="346"/>
        <end position="365"/>
    </location>
</feature>
<feature type="region of interest" description="Disordered" evidence="1">
    <location>
        <begin position="402"/>
        <end position="685"/>
    </location>
</feature>
<dbReference type="Proteomes" id="UP000694941">
    <property type="component" value="Unplaced"/>
</dbReference>
<evidence type="ECO:0000313" key="3">
    <source>
        <dbReference type="Proteomes" id="UP000694941"/>
    </source>
</evidence>
<feature type="compositionally biased region" description="Basic residues" evidence="1">
    <location>
        <begin position="459"/>
        <end position="473"/>
    </location>
</feature>
<name>A0ABM1BFV4_LIMPO</name>
<feature type="region of interest" description="Disordered" evidence="1">
    <location>
        <begin position="260"/>
        <end position="294"/>
    </location>
</feature>
<keyword evidence="3" id="KW-1185">Reference proteome</keyword>
<dbReference type="RefSeq" id="XP_013781173.1">
    <property type="nucleotide sequence ID" value="XM_013925719.2"/>
</dbReference>
<accession>A0ABM1BFV4</accession>
<feature type="compositionally biased region" description="Low complexity" evidence="1">
    <location>
        <begin position="475"/>
        <end position="488"/>
    </location>
</feature>
<evidence type="ECO:0000313" key="4">
    <source>
        <dbReference type="RefSeq" id="XP_013781173.1"/>
    </source>
</evidence>
<organism evidence="3 4">
    <name type="scientific">Limulus polyphemus</name>
    <name type="common">Atlantic horseshoe crab</name>
    <dbReference type="NCBI Taxonomy" id="6850"/>
    <lineage>
        <taxon>Eukaryota</taxon>
        <taxon>Metazoa</taxon>
        <taxon>Ecdysozoa</taxon>
        <taxon>Arthropoda</taxon>
        <taxon>Chelicerata</taxon>
        <taxon>Merostomata</taxon>
        <taxon>Xiphosura</taxon>
        <taxon>Limulidae</taxon>
        <taxon>Limulus</taxon>
    </lineage>
</organism>
<feature type="signal peptide" evidence="2">
    <location>
        <begin position="1"/>
        <end position="19"/>
    </location>
</feature>
<feature type="compositionally biased region" description="Acidic residues" evidence="1">
    <location>
        <begin position="522"/>
        <end position="534"/>
    </location>
</feature>
<feature type="compositionally biased region" description="Basic residues" evidence="1">
    <location>
        <begin position="492"/>
        <end position="517"/>
    </location>
</feature>
<evidence type="ECO:0000256" key="1">
    <source>
        <dbReference type="SAM" id="MobiDB-lite"/>
    </source>
</evidence>
<feature type="chain" id="PRO_5045783588" evidence="2">
    <location>
        <begin position="20"/>
        <end position="728"/>
    </location>
</feature>
<keyword evidence="2" id="KW-0732">Signal</keyword>
<sequence length="728" mass="83120">MWLSKSSTIVLLFLVVVRAHNSRYKRQSSQEGELSDSISNLQHADSHYQFPLPPQAKPRNLQLSPGVQSNVKANVKTISQNKYNQPPHQLNDRLQYQPPIYPQQTSTQTHIKLQASPQQHQYAPEFQPQPYHSNNYTQAFSFKQVGKTQGVSTNDQSTIMHVPKKTSSKRQHDTISTSHSTEVVLHEKIVSMQQPVQSVIQKLPASEIESNKGITAKDKDSNQDQYLIYYYYYDDDNKTNVNNPTLNFDDISDLEAYDQKQENNQPEKSNRRINSPQNTNKALKNHSGSSTLQPVTILSQATGRVEIIDASVTRAPKADMANVSEDSLVSNIYRYGNNVPRFPATPNLVDHPIKNQPEISNRGIPYDRKSSSDVILQPDGDVNSGVPISTLSYTPTLLANVEPSSKRKLEDINEIVETKTEPETTETPTTTTTEPTTTTEEPTTTEKRRQRTFGFRQRSGLRKRRPGSLRQRRPSSTTTTTDSTTTHESSTKRVRSRFGSRSFRRSHLRSSFRRNRFGHSNDDDEEDKEEDEVQKDETTTESSRGRKRQRYIGSRRYGRRRTSSRISTENTEDTSTTDEVAKIETTTESSRGSKRRRYRGSRRYGRRRTSSRTSTENTEESSTTESSRSRPSIFNRRKTPSRPRLPFIRGGRKRFGHHDEEEKEEATSSSSATENTSETTISIPASTEFADEKFNDKIDTVEEQQTTTTEKNRFAGLFKRRKRPTLFG</sequence>
<gene>
    <name evidence="4" type="primary">LOC106465492</name>
</gene>
<reference evidence="4" key="1">
    <citation type="submission" date="2025-08" db="UniProtKB">
        <authorList>
            <consortium name="RefSeq"/>
        </authorList>
    </citation>
    <scope>IDENTIFICATION</scope>
    <source>
        <tissue evidence="4">Muscle</tissue>
    </source>
</reference>
<feature type="compositionally biased region" description="Low complexity" evidence="1">
    <location>
        <begin position="667"/>
        <end position="680"/>
    </location>
</feature>
<feature type="compositionally biased region" description="Polar residues" evidence="1">
    <location>
        <begin position="262"/>
        <end position="294"/>
    </location>
</feature>
<feature type="compositionally biased region" description="Low complexity" evidence="1">
    <location>
        <begin position="611"/>
        <end position="632"/>
    </location>
</feature>
<protein>
    <submittedName>
        <fullName evidence="4">Mediator of DNA damage checkpoint protein 1-like</fullName>
    </submittedName>
</protein>
<feature type="compositionally biased region" description="Low complexity" evidence="1">
    <location>
        <begin position="425"/>
        <end position="442"/>
    </location>
</feature>